<gene>
    <name evidence="1" type="ORF">DFI_19135</name>
</gene>
<evidence type="ECO:0000313" key="1">
    <source>
        <dbReference type="EMBL" id="ASN83313.1"/>
    </source>
</evidence>
<dbReference type="AlphaFoldDB" id="A0A221T350"/>
<protein>
    <submittedName>
        <fullName evidence="1">Uncharacterized protein</fullName>
    </submittedName>
</protein>
<organism evidence="1 2">
    <name type="scientific">Deinococcus ficus</name>
    <dbReference type="NCBI Taxonomy" id="317577"/>
    <lineage>
        <taxon>Bacteria</taxon>
        <taxon>Thermotogati</taxon>
        <taxon>Deinococcota</taxon>
        <taxon>Deinococci</taxon>
        <taxon>Deinococcales</taxon>
        <taxon>Deinococcaceae</taxon>
        <taxon>Deinococcus</taxon>
    </lineage>
</organism>
<proteinExistence type="predicted"/>
<sequence length="162" mass="17721">MTGIDLTADTLKRPSYGLDPERCMNPPLKRERQRHILEEALRLKIPLPLLTSPEDQEGQAVVLFGQGEAIVMDAATPLAALSDLTPEERSGDCVLESSDPAWTGLRFRVSGGSGCGVGYLGLGWSRDVLVEHLMRVYSNLDFVCLGADVSLNAMREARRARP</sequence>
<keyword evidence="2" id="KW-1185">Reference proteome</keyword>
<dbReference type="EMBL" id="CP021084">
    <property type="protein sequence ID" value="ASN83313.1"/>
    <property type="molecule type" value="Genomic_DNA"/>
</dbReference>
<reference evidence="1 2" key="1">
    <citation type="submission" date="2017-05" db="EMBL/GenBank/DDBJ databases">
        <title>The complete genome sequence of Deinococcus ficus isolated from the rhizosphere of the Ficus religiosa L. in Taiwan.</title>
        <authorList>
            <person name="Wu K.-M."/>
            <person name="Liao T.-L."/>
            <person name="Liu Y.-M."/>
            <person name="Young C.-C."/>
            <person name="Tsai S.-F."/>
        </authorList>
    </citation>
    <scope>NUCLEOTIDE SEQUENCE [LARGE SCALE GENOMIC DNA]</scope>
    <source>
        <strain evidence="1 2">CC-FR2-10</strain>
        <plasmid evidence="2">pdfi3</plasmid>
    </source>
</reference>
<dbReference type="RefSeq" id="WP_027462755.1">
    <property type="nucleotide sequence ID" value="NZ_CP021084.1"/>
</dbReference>
<dbReference type="Proteomes" id="UP000259030">
    <property type="component" value="Plasmid pDFI3"/>
</dbReference>
<geneLocation type="plasmid" evidence="2">
    <name>pdfi3</name>
</geneLocation>
<dbReference type="KEGG" id="dfc:DFI_19135"/>
<accession>A0A221T350</accession>
<keyword evidence="1" id="KW-0614">Plasmid</keyword>
<name>A0A221T350_9DEIO</name>
<evidence type="ECO:0000313" key="2">
    <source>
        <dbReference type="Proteomes" id="UP000259030"/>
    </source>
</evidence>